<dbReference type="InterPro" id="IPR021560">
    <property type="entry name" value="DUF3021"/>
</dbReference>
<keyword evidence="3" id="KW-1185">Reference proteome</keyword>
<gene>
    <name evidence="2" type="ORF">MUDAN_MDHGFNIF_02891</name>
</gene>
<feature type="transmembrane region" description="Helical" evidence="1">
    <location>
        <begin position="113"/>
        <end position="134"/>
    </location>
</feature>
<evidence type="ECO:0000313" key="3">
    <source>
        <dbReference type="Proteomes" id="UP000289996"/>
    </source>
</evidence>
<dbReference type="OrthoDB" id="1698302at2"/>
<organism evidence="2 3">
    <name type="scientific">Lactiplantibacillus mudanjiangensis</name>
    <dbReference type="NCBI Taxonomy" id="1296538"/>
    <lineage>
        <taxon>Bacteria</taxon>
        <taxon>Bacillati</taxon>
        <taxon>Bacillota</taxon>
        <taxon>Bacilli</taxon>
        <taxon>Lactobacillales</taxon>
        <taxon>Lactobacillaceae</taxon>
        <taxon>Lactiplantibacillus</taxon>
    </lineage>
</organism>
<dbReference type="Pfam" id="PF11457">
    <property type="entry name" value="DUF3021"/>
    <property type="match status" value="1"/>
</dbReference>
<feature type="transmembrane region" description="Helical" evidence="1">
    <location>
        <begin position="50"/>
        <end position="74"/>
    </location>
</feature>
<name>A0A660E716_9LACO</name>
<dbReference type="RefSeq" id="WP_130851682.1">
    <property type="nucleotide sequence ID" value="NZ_UYIG01000101.1"/>
</dbReference>
<dbReference type="Proteomes" id="UP000289996">
    <property type="component" value="Unassembled WGS sequence"/>
</dbReference>
<sequence length="148" mass="16660">MKRYLKIGFSGAGIGIVIGYLMALIFSWLFGSSSFYSSRPGFVDSFNNSLTAATVSTGLWALIGLVFGFGGLIFDQEQWSITKQTVIHLLVTYVTFTPLAILCGWFPLNWGWIGIYTLIFIAVYVAIWSSEFQATKREIQRLNRLLKH</sequence>
<keyword evidence="1" id="KW-0812">Transmembrane</keyword>
<evidence type="ECO:0000256" key="1">
    <source>
        <dbReference type="SAM" id="Phobius"/>
    </source>
</evidence>
<dbReference type="AlphaFoldDB" id="A0A660E716"/>
<feature type="transmembrane region" description="Helical" evidence="1">
    <location>
        <begin position="86"/>
        <end position="107"/>
    </location>
</feature>
<evidence type="ECO:0000313" key="2">
    <source>
        <dbReference type="EMBL" id="VDG28167.1"/>
    </source>
</evidence>
<protein>
    <recommendedName>
        <fullName evidence="4">DUF3021 domain-containing protein</fullName>
    </recommendedName>
</protein>
<keyword evidence="1" id="KW-0472">Membrane</keyword>
<keyword evidence="1" id="KW-1133">Transmembrane helix</keyword>
<accession>A0A660E716</accession>
<feature type="transmembrane region" description="Helical" evidence="1">
    <location>
        <begin position="7"/>
        <end position="30"/>
    </location>
</feature>
<dbReference type="EMBL" id="UYIG01000101">
    <property type="protein sequence ID" value="VDG28167.1"/>
    <property type="molecule type" value="Genomic_DNA"/>
</dbReference>
<proteinExistence type="predicted"/>
<reference evidence="2 3" key="1">
    <citation type="submission" date="2018-11" db="EMBL/GenBank/DDBJ databases">
        <authorList>
            <person name="Wuyts S."/>
        </authorList>
    </citation>
    <scope>NUCLEOTIDE SEQUENCE [LARGE SCALE GENOMIC DNA]</scope>
    <source>
        <strain evidence="2">Lactobacillus mudanjiangensis AMBF249</strain>
    </source>
</reference>
<evidence type="ECO:0008006" key="4">
    <source>
        <dbReference type="Google" id="ProtNLM"/>
    </source>
</evidence>